<dbReference type="InterPro" id="IPR011992">
    <property type="entry name" value="EF-hand-dom_pair"/>
</dbReference>
<dbReference type="Proteomes" id="UP001162164">
    <property type="component" value="Unassembled WGS sequence"/>
</dbReference>
<reference evidence="3" key="1">
    <citation type="journal article" date="2023" name="Insect Mol. Biol.">
        <title>Genome sequencing provides insights into the evolution of gene families encoding plant cell wall-degrading enzymes in longhorned beetles.</title>
        <authorList>
            <person name="Shin N.R."/>
            <person name="Okamura Y."/>
            <person name="Kirsch R."/>
            <person name="Pauchet Y."/>
        </authorList>
    </citation>
    <scope>NUCLEOTIDE SEQUENCE</scope>
    <source>
        <strain evidence="3">MMC_N1</strain>
    </source>
</reference>
<evidence type="ECO:0000259" key="2">
    <source>
        <dbReference type="PROSITE" id="PS50222"/>
    </source>
</evidence>
<evidence type="ECO:0000256" key="1">
    <source>
        <dbReference type="SAM" id="MobiDB-lite"/>
    </source>
</evidence>
<dbReference type="SUPFAM" id="SSF47473">
    <property type="entry name" value="EF-hand"/>
    <property type="match status" value="1"/>
</dbReference>
<evidence type="ECO:0000313" key="3">
    <source>
        <dbReference type="EMBL" id="KAJ8981778.1"/>
    </source>
</evidence>
<gene>
    <name evidence="3" type="ORF">NQ317_002372</name>
</gene>
<dbReference type="EMBL" id="JAPWTJ010000166">
    <property type="protein sequence ID" value="KAJ8981778.1"/>
    <property type="molecule type" value="Genomic_DNA"/>
</dbReference>
<proteinExistence type="predicted"/>
<sequence length="182" mass="20337">MLGDLEKKEQQLKKDLEVEVTDKKKQELLRIDEIITAINKLKDVEDSSKIDQITNILKKMDSDKDGSLKAENVIKMIGTENVKLTSKQIDELIDLLEKEEILEVEDKIEKALQKDKEATDAQLQAGKCGCETTDDSLENKGKNPEKNTVCSTTPPKPKMDTKPIVTPPSIEKPKSGSSSKML</sequence>
<keyword evidence="4" id="KW-1185">Reference proteome</keyword>
<evidence type="ECO:0000313" key="4">
    <source>
        <dbReference type="Proteomes" id="UP001162164"/>
    </source>
</evidence>
<protein>
    <recommendedName>
        <fullName evidence="2">EF-hand domain-containing protein</fullName>
    </recommendedName>
</protein>
<feature type="domain" description="EF-hand" evidence="2">
    <location>
        <begin position="48"/>
        <end position="83"/>
    </location>
</feature>
<dbReference type="InterPro" id="IPR002048">
    <property type="entry name" value="EF_hand_dom"/>
</dbReference>
<accession>A0ABQ9JUN7</accession>
<name>A0ABQ9JUN7_9CUCU</name>
<dbReference type="Gene3D" id="1.10.238.10">
    <property type="entry name" value="EF-hand"/>
    <property type="match status" value="1"/>
</dbReference>
<dbReference type="PROSITE" id="PS50222">
    <property type="entry name" value="EF_HAND_2"/>
    <property type="match status" value="1"/>
</dbReference>
<organism evidence="3 4">
    <name type="scientific">Molorchus minor</name>
    <dbReference type="NCBI Taxonomy" id="1323400"/>
    <lineage>
        <taxon>Eukaryota</taxon>
        <taxon>Metazoa</taxon>
        <taxon>Ecdysozoa</taxon>
        <taxon>Arthropoda</taxon>
        <taxon>Hexapoda</taxon>
        <taxon>Insecta</taxon>
        <taxon>Pterygota</taxon>
        <taxon>Neoptera</taxon>
        <taxon>Endopterygota</taxon>
        <taxon>Coleoptera</taxon>
        <taxon>Polyphaga</taxon>
        <taxon>Cucujiformia</taxon>
        <taxon>Chrysomeloidea</taxon>
        <taxon>Cerambycidae</taxon>
        <taxon>Lamiinae</taxon>
        <taxon>Monochamini</taxon>
        <taxon>Molorchus</taxon>
    </lineage>
</organism>
<comment type="caution">
    <text evidence="3">The sequence shown here is derived from an EMBL/GenBank/DDBJ whole genome shotgun (WGS) entry which is preliminary data.</text>
</comment>
<feature type="region of interest" description="Disordered" evidence="1">
    <location>
        <begin position="113"/>
        <end position="182"/>
    </location>
</feature>